<evidence type="ECO:0000256" key="1">
    <source>
        <dbReference type="SAM" id="MobiDB-lite"/>
    </source>
</evidence>
<dbReference type="Proteomes" id="UP000525078">
    <property type="component" value="Unassembled WGS sequence"/>
</dbReference>
<evidence type="ECO:0000313" key="3">
    <source>
        <dbReference type="Proteomes" id="UP000525078"/>
    </source>
</evidence>
<evidence type="ECO:0000313" key="2">
    <source>
        <dbReference type="EMBL" id="KAF4373525.1"/>
    </source>
</evidence>
<protein>
    <submittedName>
        <fullName evidence="2">Uncharacterized protein</fullName>
    </submittedName>
</protein>
<reference evidence="2 3" key="1">
    <citation type="journal article" date="2020" name="bioRxiv">
        <title>Sequence and annotation of 42 cannabis genomes reveals extensive copy number variation in cannabinoid synthesis and pathogen resistance genes.</title>
        <authorList>
            <person name="Mckernan K.J."/>
            <person name="Helbert Y."/>
            <person name="Kane L.T."/>
            <person name="Ebling H."/>
            <person name="Zhang L."/>
            <person name="Liu B."/>
            <person name="Eaton Z."/>
            <person name="Mclaughlin S."/>
            <person name="Kingan S."/>
            <person name="Baybayan P."/>
            <person name="Concepcion G."/>
            <person name="Jordan M."/>
            <person name="Riva A."/>
            <person name="Barbazuk W."/>
            <person name="Harkins T."/>
        </authorList>
    </citation>
    <scope>NUCLEOTIDE SEQUENCE [LARGE SCALE GENOMIC DNA]</scope>
    <source>
        <strain evidence="3">cv. Jamaican Lion 4</strain>
        <tissue evidence="2">Leaf</tissue>
    </source>
</reference>
<dbReference type="InterPro" id="IPR036691">
    <property type="entry name" value="Endo/exonu/phosph_ase_sf"/>
</dbReference>
<feature type="compositionally biased region" description="Polar residues" evidence="1">
    <location>
        <begin position="8"/>
        <end position="18"/>
    </location>
</feature>
<accession>A0A7J6FS71</accession>
<organism evidence="2 3">
    <name type="scientific">Cannabis sativa</name>
    <name type="common">Hemp</name>
    <name type="synonym">Marijuana</name>
    <dbReference type="NCBI Taxonomy" id="3483"/>
    <lineage>
        <taxon>Eukaryota</taxon>
        <taxon>Viridiplantae</taxon>
        <taxon>Streptophyta</taxon>
        <taxon>Embryophyta</taxon>
        <taxon>Tracheophyta</taxon>
        <taxon>Spermatophyta</taxon>
        <taxon>Magnoliopsida</taxon>
        <taxon>eudicotyledons</taxon>
        <taxon>Gunneridae</taxon>
        <taxon>Pentapetalae</taxon>
        <taxon>rosids</taxon>
        <taxon>fabids</taxon>
        <taxon>Rosales</taxon>
        <taxon>Cannabaceae</taxon>
        <taxon>Cannabis</taxon>
    </lineage>
</organism>
<gene>
    <name evidence="2" type="ORF">F8388_025219</name>
</gene>
<proteinExistence type="predicted"/>
<name>A0A7J6FS71_CANSA</name>
<dbReference type="Gene3D" id="3.60.10.10">
    <property type="entry name" value="Endonuclease/exonuclease/phosphatase"/>
    <property type="match status" value="1"/>
</dbReference>
<dbReference type="EMBL" id="JAATIP010000099">
    <property type="protein sequence ID" value="KAF4373525.1"/>
    <property type="molecule type" value="Genomic_DNA"/>
</dbReference>
<dbReference type="AlphaFoldDB" id="A0A7J6FS71"/>
<feature type="region of interest" description="Disordered" evidence="1">
    <location>
        <begin position="1"/>
        <end position="24"/>
    </location>
</feature>
<sequence length="75" mass="8425">MQEAPCLISNNNIGSSTTQHHHHVQPQNTYNIFVGSWNVGGVSPPDHHMDEALNEWFRASTHDKPADLYVFGKNV</sequence>
<comment type="caution">
    <text evidence="2">The sequence shown here is derived from an EMBL/GenBank/DDBJ whole genome shotgun (WGS) entry which is preliminary data.</text>
</comment>